<dbReference type="Proteomes" id="UP000091956">
    <property type="component" value="Unassembled WGS sequence"/>
</dbReference>
<dbReference type="InterPro" id="IPR003000">
    <property type="entry name" value="Sirtuin"/>
</dbReference>
<gene>
    <name evidence="7" type="ORF">VE01_00238</name>
</gene>
<evidence type="ECO:0000256" key="1">
    <source>
        <dbReference type="ARBA" id="ARBA00006924"/>
    </source>
</evidence>
<sequence>MDDMPGMSPPPSPLESLVSSPLSMRSRSPTPPYEYPSPRSSQPSGSRSSSTARDMQDEAEGPPPAKKRKLAQPKERTTEYLDLHTLDESTDPEKLANDDLQLQRLLKVLRTKRKIVVIAGAGISVSAGIPDFRSSTGLFTTLRSKYDLKSSGKDLFDAAVYKNDSSTASFHDMVREMSHMTRQANPTMFHHMIATIAEEGRLMRLYTQNVDGIDTSLEPLRTNIPLNSRGPWPKTIQLHGGLEKMVCTKCRALSDFDGSLFEGSEPPSCKACEELDEIRTTLAGKRSHGIGRLRPRIVLYNEYNPDEEAIGAVTTADLKSRPDAVIVVGTSLKVPGVKRIAREMCQVARGRKDGFTAWINHGPEPVGLEFKDCWDLVIRGDCDEVARHAAIPKWDDKDVGPYTVLPPRETPKSPMKVELGGAAKHKAVEKTQGMVTPTASPRTRSPAPAKDLKKMKQPKLFASGTATKPITKPTSTAAGAKKKAPAPKKPAAAKNAKITKAFTTTKSSKAISGKAIKHEPIAPMFPNLSKVAPSSPMLPLSLVEVRNNTETTPVKREFGGKAEAADPDSPSAQLRREGGRETVSPGVVPRGMGHLIET</sequence>
<feature type="binding site" evidence="4">
    <location>
        <position position="272"/>
    </location>
    <ligand>
        <name>Zn(2+)</name>
        <dbReference type="ChEBI" id="CHEBI:29105"/>
    </ligand>
</feature>
<dbReference type="GO" id="GO:0070403">
    <property type="term" value="F:NAD+ binding"/>
    <property type="evidence" value="ECO:0007669"/>
    <property type="project" value="InterPro"/>
</dbReference>
<dbReference type="RefSeq" id="XP_018135098.1">
    <property type="nucleotide sequence ID" value="XM_018269770.2"/>
</dbReference>
<dbReference type="Gene3D" id="3.40.50.1220">
    <property type="entry name" value="TPP-binding domain"/>
    <property type="match status" value="1"/>
</dbReference>
<keyword evidence="4" id="KW-0479">Metal-binding</keyword>
<dbReference type="EMBL" id="KV460206">
    <property type="protein sequence ID" value="OBU01366.1"/>
    <property type="molecule type" value="Genomic_DNA"/>
</dbReference>
<evidence type="ECO:0000256" key="2">
    <source>
        <dbReference type="ARBA" id="ARBA00022679"/>
    </source>
</evidence>
<dbReference type="OrthoDB" id="2919105at2759"/>
<dbReference type="STRING" id="342668.A0A2P2SYK6"/>
<evidence type="ECO:0000256" key="5">
    <source>
        <dbReference type="SAM" id="MobiDB-lite"/>
    </source>
</evidence>
<evidence type="ECO:0000256" key="4">
    <source>
        <dbReference type="PROSITE-ProRule" id="PRU00236"/>
    </source>
</evidence>
<name>A0A2P2SYK6_9PEZI</name>
<dbReference type="AlphaFoldDB" id="A0A2P2SYK6"/>
<keyword evidence="3" id="KW-0520">NAD</keyword>
<feature type="region of interest" description="Disordered" evidence="5">
    <location>
        <begin position="1"/>
        <end position="77"/>
    </location>
</feature>
<feature type="compositionally biased region" description="Basic and acidic residues" evidence="5">
    <location>
        <begin position="553"/>
        <end position="564"/>
    </location>
</feature>
<dbReference type="InterPro" id="IPR026591">
    <property type="entry name" value="Sirtuin_cat_small_dom_sf"/>
</dbReference>
<keyword evidence="2" id="KW-0808">Transferase</keyword>
<reference evidence="8" key="2">
    <citation type="journal article" date="2018" name="Nat. Commun.">
        <title>Extreme sensitivity to ultraviolet light in the fungal pathogen causing white-nose syndrome of bats.</title>
        <authorList>
            <person name="Palmer J.M."/>
            <person name="Drees K.P."/>
            <person name="Foster J.T."/>
            <person name="Lindner D.L."/>
        </authorList>
    </citation>
    <scope>NUCLEOTIDE SEQUENCE [LARGE SCALE GENOMIC DNA]</scope>
    <source>
        <strain evidence="8">UAMH 10579</strain>
    </source>
</reference>
<dbReference type="PANTHER" id="PTHR47651:SF17">
    <property type="entry name" value="DEACETYLASE SIRTUIN-TYPE DOMAIN-CONTAINING PROTEIN"/>
    <property type="match status" value="1"/>
</dbReference>
<evidence type="ECO:0000313" key="8">
    <source>
        <dbReference type="Proteomes" id="UP000091956"/>
    </source>
</evidence>
<evidence type="ECO:0000313" key="7">
    <source>
        <dbReference type="EMBL" id="OBU01366.1"/>
    </source>
</evidence>
<feature type="active site" description="Proton acceptor" evidence="4">
    <location>
        <position position="239"/>
    </location>
</feature>
<evidence type="ECO:0000259" key="6">
    <source>
        <dbReference type="PROSITE" id="PS50305"/>
    </source>
</evidence>
<feature type="binding site" evidence="4">
    <location>
        <position position="247"/>
    </location>
    <ligand>
        <name>Zn(2+)</name>
        <dbReference type="ChEBI" id="CHEBI:29105"/>
    </ligand>
</feature>
<feature type="compositionally biased region" description="Polar residues" evidence="5">
    <location>
        <begin position="433"/>
        <end position="443"/>
    </location>
</feature>
<dbReference type="InterPro" id="IPR029035">
    <property type="entry name" value="DHS-like_NAD/FAD-binding_dom"/>
</dbReference>
<dbReference type="InterPro" id="IPR026590">
    <property type="entry name" value="Ssirtuin_cat_dom"/>
</dbReference>
<dbReference type="GO" id="GO:0016740">
    <property type="term" value="F:transferase activity"/>
    <property type="evidence" value="ECO:0007669"/>
    <property type="project" value="UniProtKB-KW"/>
</dbReference>
<dbReference type="GO" id="GO:0046872">
    <property type="term" value="F:metal ion binding"/>
    <property type="evidence" value="ECO:0007669"/>
    <property type="project" value="UniProtKB-KW"/>
</dbReference>
<feature type="region of interest" description="Disordered" evidence="5">
    <location>
        <begin position="551"/>
        <end position="598"/>
    </location>
</feature>
<feature type="binding site" evidence="4">
    <location>
        <position position="269"/>
    </location>
    <ligand>
        <name>Zn(2+)</name>
        <dbReference type="ChEBI" id="CHEBI:29105"/>
    </ligand>
</feature>
<feature type="compositionally biased region" description="Low complexity" evidence="5">
    <location>
        <begin position="489"/>
        <end position="500"/>
    </location>
</feature>
<keyword evidence="4" id="KW-0862">Zinc</keyword>
<feature type="compositionally biased region" description="Low complexity" evidence="5">
    <location>
        <begin position="36"/>
        <end position="50"/>
    </location>
</feature>
<dbReference type="Gene3D" id="3.30.1600.10">
    <property type="entry name" value="SIR2/SIRT2 'Small Domain"/>
    <property type="match status" value="1"/>
</dbReference>
<feature type="binding site" evidence="4">
    <location>
        <position position="250"/>
    </location>
    <ligand>
        <name>Zn(2+)</name>
        <dbReference type="ChEBI" id="CHEBI:29105"/>
    </ligand>
</feature>
<protein>
    <recommendedName>
        <fullName evidence="6">Deacetylase sirtuin-type domain-containing protein</fullName>
    </recommendedName>
</protein>
<evidence type="ECO:0000256" key="3">
    <source>
        <dbReference type="ARBA" id="ARBA00023027"/>
    </source>
</evidence>
<feature type="region of interest" description="Disordered" evidence="5">
    <location>
        <begin position="431"/>
        <end position="500"/>
    </location>
</feature>
<comment type="similarity">
    <text evidence="1">Belongs to the sirtuin family. Class I subfamily.</text>
</comment>
<accession>A0A2P2SYK6</accession>
<dbReference type="GeneID" id="28833624"/>
<feature type="domain" description="Deacetylase sirtuin-type" evidence="6">
    <location>
        <begin position="95"/>
        <end position="423"/>
    </location>
</feature>
<dbReference type="Pfam" id="PF02146">
    <property type="entry name" value="SIR2"/>
    <property type="match status" value="1"/>
</dbReference>
<dbReference type="PANTHER" id="PTHR47651">
    <property type="entry name" value="NAD-DEPENDENT HISTONE DEACETYLASE HST4"/>
    <property type="match status" value="1"/>
</dbReference>
<reference evidence="7 8" key="1">
    <citation type="submission" date="2016-03" db="EMBL/GenBank/DDBJ databases">
        <title>Comparative genomics of Pseudogymnoascus destructans, the fungus causing white-nose syndrome of bats.</title>
        <authorList>
            <person name="Palmer J.M."/>
            <person name="Drees K.P."/>
            <person name="Foster J.T."/>
            <person name="Lindner D.L."/>
        </authorList>
    </citation>
    <scope>NUCLEOTIDE SEQUENCE [LARGE SCALE GENOMIC DNA]</scope>
    <source>
        <strain evidence="7 8">UAMH 10579</strain>
    </source>
</reference>
<feature type="compositionally biased region" description="Low complexity" evidence="5">
    <location>
        <begin position="14"/>
        <end position="24"/>
    </location>
</feature>
<proteinExistence type="inferred from homology"/>
<keyword evidence="8" id="KW-1185">Reference proteome</keyword>
<dbReference type="PROSITE" id="PS50305">
    <property type="entry name" value="SIRTUIN"/>
    <property type="match status" value="1"/>
</dbReference>
<dbReference type="SUPFAM" id="SSF52467">
    <property type="entry name" value="DHS-like NAD/FAD-binding domain"/>
    <property type="match status" value="1"/>
</dbReference>
<organism evidence="7 8">
    <name type="scientific">Pseudogymnoascus verrucosus</name>
    <dbReference type="NCBI Taxonomy" id="342668"/>
    <lineage>
        <taxon>Eukaryota</taxon>
        <taxon>Fungi</taxon>
        <taxon>Dikarya</taxon>
        <taxon>Ascomycota</taxon>
        <taxon>Pezizomycotina</taxon>
        <taxon>Leotiomycetes</taxon>
        <taxon>Thelebolales</taxon>
        <taxon>Thelebolaceae</taxon>
        <taxon>Pseudogymnoascus</taxon>
    </lineage>
</organism>